<keyword evidence="3" id="KW-1185">Reference proteome</keyword>
<feature type="signal peptide" evidence="1">
    <location>
        <begin position="1"/>
        <end position="19"/>
    </location>
</feature>
<name>A0A5C3MHP7_9AGAR</name>
<protein>
    <submittedName>
        <fullName evidence="2">Uncharacterized protein</fullName>
    </submittedName>
</protein>
<dbReference type="OrthoDB" id="2961306at2759"/>
<gene>
    <name evidence="2" type="ORF">BDQ12DRAFT_660991</name>
</gene>
<sequence length="178" mass="19502">MQKTSFLATLLLSIGLVFAADICTYTSRNCIGSYGCCYGIAEGTCCYWPANSGYGWSVKYSSMPTTPWWLGRAYGDLCTTLTSGSGSSSGSICASVYTGPTYINWVSANWDSDYRTRRSLEERGDTPQGDCVLPNVIGFTSDDGEEHLVKVPEGKFEEVNELVKADNFKELLKLDKVN</sequence>
<keyword evidence="1" id="KW-0732">Signal</keyword>
<evidence type="ECO:0000313" key="2">
    <source>
        <dbReference type="EMBL" id="TFK44195.1"/>
    </source>
</evidence>
<accession>A0A5C3MHP7</accession>
<reference evidence="2 3" key="1">
    <citation type="journal article" date="2019" name="Nat. Ecol. Evol.">
        <title>Megaphylogeny resolves global patterns of mushroom evolution.</title>
        <authorList>
            <person name="Varga T."/>
            <person name="Krizsan K."/>
            <person name="Foldi C."/>
            <person name="Dima B."/>
            <person name="Sanchez-Garcia M."/>
            <person name="Sanchez-Ramirez S."/>
            <person name="Szollosi G.J."/>
            <person name="Szarkandi J.G."/>
            <person name="Papp V."/>
            <person name="Albert L."/>
            <person name="Andreopoulos W."/>
            <person name="Angelini C."/>
            <person name="Antonin V."/>
            <person name="Barry K.W."/>
            <person name="Bougher N.L."/>
            <person name="Buchanan P."/>
            <person name="Buyck B."/>
            <person name="Bense V."/>
            <person name="Catcheside P."/>
            <person name="Chovatia M."/>
            <person name="Cooper J."/>
            <person name="Damon W."/>
            <person name="Desjardin D."/>
            <person name="Finy P."/>
            <person name="Geml J."/>
            <person name="Haridas S."/>
            <person name="Hughes K."/>
            <person name="Justo A."/>
            <person name="Karasinski D."/>
            <person name="Kautmanova I."/>
            <person name="Kiss B."/>
            <person name="Kocsube S."/>
            <person name="Kotiranta H."/>
            <person name="LaButti K.M."/>
            <person name="Lechner B.E."/>
            <person name="Liimatainen K."/>
            <person name="Lipzen A."/>
            <person name="Lukacs Z."/>
            <person name="Mihaltcheva S."/>
            <person name="Morgado L.N."/>
            <person name="Niskanen T."/>
            <person name="Noordeloos M.E."/>
            <person name="Ohm R.A."/>
            <person name="Ortiz-Santana B."/>
            <person name="Ovrebo C."/>
            <person name="Racz N."/>
            <person name="Riley R."/>
            <person name="Savchenko A."/>
            <person name="Shiryaev A."/>
            <person name="Soop K."/>
            <person name="Spirin V."/>
            <person name="Szebenyi C."/>
            <person name="Tomsovsky M."/>
            <person name="Tulloss R.E."/>
            <person name="Uehling J."/>
            <person name="Grigoriev I.V."/>
            <person name="Vagvolgyi C."/>
            <person name="Papp T."/>
            <person name="Martin F.M."/>
            <person name="Miettinen O."/>
            <person name="Hibbett D.S."/>
            <person name="Nagy L.G."/>
        </authorList>
    </citation>
    <scope>NUCLEOTIDE SEQUENCE [LARGE SCALE GENOMIC DNA]</scope>
    <source>
        <strain evidence="2 3">CBS 166.37</strain>
    </source>
</reference>
<dbReference type="EMBL" id="ML213590">
    <property type="protein sequence ID" value="TFK44195.1"/>
    <property type="molecule type" value="Genomic_DNA"/>
</dbReference>
<dbReference type="Proteomes" id="UP000308652">
    <property type="component" value="Unassembled WGS sequence"/>
</dbReference>
<feature type="chain" id="PRO_5022664099" evidence="1">
    <location>
        <begin position="20"/>
        <end position="178"/>
    </location>
</feature>
<evidence type="ECO:0000256" key="1">
    <source>
        <dbReference type="SAM" id="SignalP"/>
    </source>
</evidence>
<evidence type="ECO:0000313" key="3">
    <source>
        <dbReference type="Proteomes" id="UP000308652"/>
    </source>
</evidence>
<organism evidence="2 3">
    <name type="scientific">Crucibulum laeve</name>
    <dbReference type="NCBI Taxonomy" id="68775"/>
    <lineage>
        <taxon>Eukaryota</taxon>
        <taxon>Fungi</taxon>
        <taxon>Dikarya</taxon>
        <taxon>Basidiomycota</taxon>
        <taxon>Agaricomycotina</taxon>
        <taxon>Agaricomycetes</taxon>
        <taxon>Agaricomycetidae</taxon>
        <taxon>Agaricales</taxon>
        <taxon>Agaricineae</taxon>
        <taxon>Nidulariaceae</taxon>
        <taxon>Crucibulum</taxon>
    </lineage>
</organism>
<proteinExistence type="predicted"/>
<dbReference type="AlphaFoldDB" id="A0A5C3MHP7"/>